<feature type="domain" description="HipA-like C-terminal" evidence="4">
    <location>
        <begin position="221"/>
        <end position="455"/>
    </location>
</feature>
<accession>A0A6S6U9Z9</accession>
<keyword evidence="3" id="KW-0418">Kinase</keyword>
<dbReference type="PANTHER" id="PTHR37419:SF1">
    <property type="entry name" value="SERINE_THREONINE-PROTEIN KINASE TOXIN HIPA"/>
    <property type="match status" value="1"/>
</dbReference>
<gene>
    <name evidence="6" type="ORF">HELGO_WM2028</name>
</gene>
<protein>
    <submittedName>
        <fullName evidence="6">Protein hipA</fullName>
    </submittedName>
</protein>
<dbReference type="GO" id="GO:0004674">
    <property type="term" value="F:protein serine/threonine kinase activity"/>
    <property type="evidence" value="ECO:0007669"/>
    <property type="project" value="TreeGrafter"/>
</dbReference>
<feature type="domain" description="Helix-turn-helix type 11" evidence="5">
    <location>
        <begin position="10"/>
        <end position="60"/>
    </location>
</feature>
<dbReference type="InterPro" id="IPR036390">
    <property type="entry name" value="WH_DNA-bd_sf"/>
</dbReference>
<evidence type="ECO:0000256" key="2">
    <source>
        <dbReference type="ARBA" id="ARBA00022679"/>
    </source>
</evidence>
<dbReference type="InterPro" id="IPR012893">
    <property type="entry name" value="HipA-like_C"/>
</dbReference>
<dbReference type="Pfam" id="PF08279">
    <property type="entry name" value="HTH_11"/>
    <property type="match status" value="1"/>
</dbReference>
<name>A0A6S6U9Z9_9BACT</name>
<sequence>MKKRVKLEEIKRLFEAQEQLTTKELGEKTGLTDRTLRNYLALLIEEGLIVAVGQTNRRYYQRNYAVDEKPIVVAVLQNGAHIGTLSFTYAQGYVFSYLSNYKGERLPSLHESVSSSYALFTLFENLIPESTRRERLLLKDGVVLNPLELLVELDNTHGSLDFVPLTSLVKTDTRDDSKIPNWKSIKNVILEKNSFVTLLDYEMDIPQEVLQGASLSRELYSSLSGYQHKIDVNLNQKSKRVYRVKKESGELAHYLLKPYAADSRIKNTPYLAFNEHLFMTFAKNELKLNVPFSAILLGDNRDFYFLTKRYDRYRGYKYKQYDFAQQLDIESEDKYDISIISILEKFNSIVQDKKSKEDVYTFIIYASLIKHGDFHAKNIGLIESGRKSWELAPLYDIISTYVYEGKSSDDFGIGFDYSNPKKRKLKYEDYEKMGITLELPINRAKIILKETIKRFQIYFPKYIETTIAFEKSLGYPHLLSKKLHSLYNEKNIEFDKLGVLGEVGMKRESL</sequence>
<evidence type="ECO:0000256" key="3">
    <source>
        <dbReference type="ARBA" id="ARBA00022777"/>
    </source>
</evidence>
<keyword evidence="2" id="KW-0808">Transferase</keyword>
<dbReference type="EMBL" id="CACVAS010000170">
    <property type="protein sequence ID" value="CAA6828518.1"/>
    <property type="molecule type" value="Genomic_DNA"/>
</dbReference>
<proteinExistence type="inferred from homology"/>
<evidence type="ECO:0000256" key="1">
    <source>
        <dbReference type="ARBA" id="ARBA00010164"/>
    </source>
</evidence>
<evidence type="ECO:0000259" key="4">
    <source>
        <dbReference type="Pfam" id="PF07804"/>
    </source>
</evidence>
<dbReference type="Gene3D" id="1.10.1070.20">
    <property type="match status" value="1"/>
</dbReference>
<dbReference type="InterPro" id="IPR052028">
    <property type="entry name" value="HipA_Ser/Thr_kinase"/>
</dbReference>
<evidence type="ECO:0000313" key="6">
    <source>
        <dbReference type="EMBL" id="CAA6828518.1"/>
    </source>
</evidence>
<dbReference type="AlphaFoldDB" id="A0A6S6U9Z9"/>
<dbReference type="Pfam" id="PF07804">
    <property type="entry name" value="HipA_C"/>
    <property type="match status" value="1"/>
</dbReference>
<dbReference type="InterPro" id="IPR013196">
    <property type="entry name" value="HTH_11"/>
</dbReference>
<dbReference type="InterPro" id="IPR036388">
    <property type="entry name" value="WH-like_DNA-bd_sf"/>
</dbReference>
<organism evidence="6">
    <name type="scientific">uncultured Sulfurovum sp</name>
    <dbReference type="NCBI Taxonomy" id="269237"/>
    <lineage>
        <taxon>Bacteria</taxon>
        <taxon>Pseudomonadati</taxon>
        <taxon>Campylobacterota</taxon>
        <taxon>Epsilonproteobacteria</taxon>
        <taxon>Campylobacterales</taxon>
        <taxon>Sulfurovaceae</taxon>
        <taxon>Sulfurovum</taxon>
        <taxon>environmental samples</taxon>
    </lineage>
</organism>
<dbReference type="Gene3D" id="1.10.10.10">
    <property type="entry name" value="Winged helix-like DNA-binding domain superfamily/Winged helix DNA-binding domain"/>
    <property type="match status" value="1"/>
</dbReference>
<dbReference type="GO" id="GO:0005829">
    <property type="term" value="C:cytosol"/>
    <property type="evidence" value="ECO:0007669"/>
    <property type="project" value="TreeGrafter"/>
</dbReference>
<evidence type="ECO:0000259" key="5">
    <source>
        <dbReference type="Pfam" id="PF08279"/>
    </source>
</evidence>
<dbReference type="SUPFAM" id="SSF46785">
    <property type="entry name" value="Winged helix' DNA-binding domain"/>
    <property type="match status" value="1"/>
</dbReference>
<dbReference type="PANTHER" id="PTHR37419">
    <property type="entry name" value="SERINE/THREONINE-PROTEIN KINASE TOXIN HIPA"/>
    <property type="match status" value="1"/>
</dbReference>
<comment type="similarity">
    <text evidence="1">Belongs to the HipA Ser/Thr kinase family.</text>
</comment>
<reference evidence="6" key="1">
    <citation type="submission" date="2020-01" db="EMBL/GenBank/DDBJ databases">
        <authorList>
            <person name="Meier V. D."/>
            <person name="Meier V D."/>
        </authorList>
    </citation>
    <scope>NUCLEOTIDE SEQUENCE</scope>
    <source>
        <strain evidence="6">HLG_WM_MAG_01</strain>
    </source>
</reference>